<evidence type="ECO:0000313" key="2">
    <source>
        <dbReference type="Proteomes" id="UP000182649"/>
    </source>
</evidence>
<dbReference type="Proteomes" id="UP000182649">
    <property type="component" value="Unassembled WGS sequence"/>
</dbReference>
<gene>
    <name evidence="1" type="ORF">SAMN05216417_105197</name>
</gene>
<organism evidence="1 2">
    <name type="scientific">Nitrosospira multiformis</name>
    <dbReference type="NCBI Taxonomy" id="1231"/>
    <lineage>
        <taxon>Bacteria</taxon>
        <taxon>Pseudomonadati</taxon>
        <taxon>Pseudomonadota</taxon>
        <taxon>Betaproteobacteria</taxon>
        <taxon>Nitrosomonadales</taxon>
        <taxon>Nitrosomonadaceae</taxon>
        <taxon>Nitrosospira</taxon>
    </lineage>
</organism>
<sequence>MRRIRLSHTFRRDFKLVKADYSSHRDINSLLEAVMNLLVRDVLLPARCVDHGMKGK</sequence>
<proteinExistence type="predicted"/>
<name>A0A1I7GR77_9PROT</name>
<dbReference type="EMBL" id="FPBZ01000005">
    <property type="protein sequence ID" value="SFU50954.1"/>
    <property type="molecule type" value="Genomic_DNA"/>
</dbReference>
<dbReference type="SUPFAM" id="SSF143011">
    <property type="entry name" value="RelE-like"/>
    <property type="match status" value="1"/>
</dbReference>
<dbReference type="Gene3D" id="3.30.2310.20">
    <property type="entry name" value="RelE-like"/>
    <property type="match status" value="1"/>
</dbReference>
<evidence type="ECO:0000313" key="1">
    <source>
        <dbReference type="EMBL" id="SFU50954.1"/>
    </source>
</evidence>
<reference evidence="1 2" key="1">
    <citation type="submission" date="2016-10" db="EMBL/GenBank/DDBJ databases">
        <authorList>
            <person name="de Groot N.N."/>
        </authorList>
    </citation>
    <scope>NUCLEOTIDE SEQUENCE [LARGE SCALE GENOMIC DNA]</scope>
    <source>
        <strain evidence="1 2">Nl14</strain>
    </source>
</reference>
<protein>
    <submittedName>
        <fullName evidence="1">mRNA interferase YafQ</fullName>
    </submittedName>
</protein>
<dbReference type="AlphaFoldDB" id="A0A1I7GR77"/>
<accession>A0A1I7GR77</accession>
<dbReference type="InterPro" id="IPR035093">
    <property type="entry name" value="RelE/ParE_toxin_dom_sf"/>
</dbReference>